<keyword evidence="6" id="KW-0313">Glucose metabolism</keyword>
<dbReference type="InterPro" id="IPR016179">
    <property type="entry name" value="Insulin-like"/>
</dbReference>
<reference evidence="12" key="1">
    <citation type="journal article" date="2021" name="Cell">
        <title>Tracing the genetic footprints of vertebrate landing in non-teleost ray-finned fishes.</title>
        <authorList>
            <person name="Bi X."/>
            <person name="Wang K."/>
            <person name="Yang L."/>
            <person name="Pan H."/>
            <person name="Jiang H."/>
            <person name="Wei Q."/>
            <person name="Fang M."/>
            <person name="Yu H."/>
            <person name="Zhu C."/>
            <person name="Cai Y."/>
            <person name="He Y."/>
            <person name="Gan X."/>
            <person name="Zeng H."/>
            <person name="Yu D."/>
            <person name="Zhu Y."/>
            <person name="Jiang H."/>
            <person name="Qiu Q."/>
            <person name="Yang H."/>
            <person name="Zhang Y.E."/>
            <person name="Wang W."/>
            <person name="Zhu M."/>
            <person name="He S."/>
            <person name="Zhang G."/>
        </authorList>
    </citation>
    <scope>NUCLEOTIDE SEQUENCE</scope>
    <source>
        <strain evidence="12">Allg_001</strain>
    </source>
</reference>
<dbReference type="InterPro" id="IPR022353">
    <property type="entry name" value="Insulin_CS"/>
</dbReference>
<proteinExistence type="inferred from homology"/>
<name>A0A8J7T6W0_ATRSP</name>
<comment type="caution">
    <text evidence="12">The sequence shown here is derived from an EMBL/GenBank/DDBJ whole genome shotgun (WGS) entry which is preliminary data.</text>
</comment>
<comment type="subunit">
    <text evidence="4">Heterodimer of a B chain and an A chain linked by two disulfide bonds.</text>
</comment>
<evidence type="ECO:0000313" key="13">
    <source>
        <dbReference type="Proteomes" id="UP000736164"/>
    </source>
</evidence>
<evidence type="ECO:0000256" key="10">
    <source>
        <dbReference type="RuleBase" id="RU000406"/>
    </source>
</evidence>
<evidence type="ECO:0000256" key="2">
    <source>
        <dbReference type="ARBA" id="ARBA00004613"/>
    </source>
</evidence>
<dbReference type="GO" id="GO:0005615">
    <property type="term" value="C:extracellular space"/>
    <property type="evidence" value="ECO:0007669"/>
    <property type="project" value="TreeGrafter"/>
</dbReference>
<dbReference type="EMBL" id="JAAWVO010009211">
    <property type="protein sequence ID" value="MBN3312968.1"/>
    <property type="molecule type" value="Genomic_DNA"/>
</dbReference>
<evidence type="ECO:0000259" key="11">
    <source>
        <dbReference type="SMART" id="SM00078"/>
    </source>
</evidence>
<dbReference type="Proteomes" id="UP000736164">
    <property type="component" value="Unassembled WGS sequence"/>
</dbReference>
<dbReference type="PANTHER" id="PTHR11454">
    <property type="entry name" value="INSULIN/INSULIN GROWTH FACTOR"/>
    <property type="match status" value="1"/>
</dbReference>
<dbReference type="InterPro" id="IPR036438">
    <property type="entry name" value="Insulin-like_sf"/>
</dbReference>
<dbReference type="GO" id="GO:0005179">
    <property type="term" value="F:hormone activity"/>
    <property type="evidence" value="ECO:0007669"/>
    <property type="project" value="UniProtKB-KW"/>
</dbReference>
<dbReference type="PROSITE" id="PS00262">
    <property type="entry name" value="INSULIN"/>
    <property type="match status" value="1"/>
</dbReference>
<accession>A0A8J7T6W0</accession>
<feature type="domain" description="Insulin-like" evidence="11">
    <location>
        <begin position="7"/>
        <end position="56"/>
    </location>
</feature>
<evidence type="ECO:0000313" key="12">
    <source>
        <dbReference type="EMBL" id="MBN3312968.1"/>
    </source>
</evidence>
<feature type="non-terminal residue" evidence="12">
    <location>
        <position position="57"/>
    </location>
</feature>
<dbReference type="GO" id="GO:0006006">
    <property type="term" value="P:glucose metabolic process"/>
    <property type="evidence" value="ECO:0007669"/>
    <property type="project" value="UniProtKB-KW"/>
</dbReference>
<keyword evidence="13" id="KW-1185">Reference proteome</keyword>
<dbReference type="CDD" id="cd04367">
    <property type="entry name" value="IlGF_insulin_like"/>
    <property type="match status" value="1"/>
</dbReference>
<sequence>MSGVEPVLGLLTGKAGEENVVDEYPFKEQGEMKVKRGIIEQCCHKPCTIYELESYCN</sequence>
<dbReference type="Gene3D" id="1.10.100.10">
    <property type="entry name" value="Insulin-like"/>
    <property type="match status" value="1"/>
</dbReference>
<dbReference type="InterPro" id="IPR004825">
    <property type="entry name" value="Insulin"/>
</dbReference>
<dbReference type="AlphaFoldDB" id="A0A8J7T6W0"/>
<keyword evidence="9" id="KW-0119">Carbohydrate metabolism</keyword>
<evidence type="ECO:0000256" key="1">
    <source>
        <dbReference type="ARBA" id="ARBA00002985"/>
    </source>
</evidence>
<feature type="non-terminal residue" evidence="12">
    <location>
        <position position="1"/>
    </location>
</feature>
<protein>
    <submittedName>
        <fullName evidence="12">INS protein</fullName>
    </submittedName>
</protein>
<organism evidence="12 13">
    <name type="scientific">Atractosteus spatula</name>
    <name type="common">Alligator gar</name>
    <name type="synonym">Lepisosteus spatula</name>
    <dbReference type="NCBI Taxonomy" id="7917"/>
    <lineage>
        <taxon>Eukaryota</taxon>
        <taxon>Metazoa</taxon>
        <taxon>Chordata</taxon>
        <taxon>Craniata</taxon>
        <taxon>Vertebrata</taxon>
        <taxon>Euteleostomi</taxon>
        <taxon>Actinopterygii</taxon>
        <taxon>Neopterygii</taxon>
        <taxon>Holostei</taxon>
        <taxon>Semionotiformes</taxon>
        <taxon>Lepisosteidae</taxon>
        <taxon>Atractosteus</taxon>
    </lineage>
</organism>
<evidence type="ECO:0000256" key="8">
    <source>
        <dbReference type="ARBA" id="ARBA00023157"/>
    </source>
</evidence>
<dbReference type="PANTHER" id="PTHR11454:SF9">
    <property type="entry name" value="INSULIN"/>
    <property type="match status" value="1"/>
</dbReference>
<comment type="subcellular location">
    <subcellularLocation>
        <location evidence="2 10">Secreted</location>
    </subcellularLocation>
</comment>
<evidence type="ECO:0000256" key="4">
    <source>
        <dbReference type="ARBA" id="ARBA00011207"/>
    </source>
</evidence>
<dbReference type="Pfam" id="PF00049">
    <property type="entry name" value="Insulin"/>
    <property type="match status" value="1"/>
</dbReference>
<dbReference type="SUPFAM" id="SSF56994">
    <property type="entry name" value="Insulin-like"/>
    <property type="match status" value="1"/>
</dbReference>
<gene>
    <name evidence="12" type="primary">Ins</name>
    <name evidence="12" type="ORF">GTO95_0006972</name>
</gene>
<evidence type="ECO:0000256" key="3">
    <source>
        <dbReference type="ARBA" id="ARBA00009034"/>
    </source>
</evidence>
<evidence type="ECO:0000256" key="6">
    <source>
        <dbReference type="ARBA" id="ARBA00022526"/>
    </source>
</evidence>
<keyword evidence="7" id="KW-0372">Hormone</keyword>
<evidence type="ECO:0000256" key="7">
    <source>
        <dbReference type="ARBA" id="ARBA00022702"/>
    </source>
</evidence>
<evidence type="ECO:0000256" key="9">
    <source>
        <dbReference type="ARBA" id="ARBA00023277"/>
    </source>
</evidence>
<keyword evidence="8" id="KW-1015">Disulfide bond</keyword>
<comment type="similarity">
    <text evidence="3 10">Belongs to the insulin family.</text>
</comment>
<keyword evidence="5 10" id="KW-0964">Secreted</keyword>
<comment type="function">
    <text evidence="1">Insulin decreases blood glucose concentration. It increases cell permeability to monosaccharides, amino acids and fatty acids. It accelerates glycolysis, the pentose phosphate cycle, and glycogen synthesis in liver.</text>
</comment>
<evidence type="ECO:0000256" key="5">
    <source>
        <dbReference type="ARBA" id="ARBA00022525"/>
    </source>
</evidence>
<dbReference type="SMART" id="SM00078">
    <property type="entry name" value="IlGF"/>
    <property type="match status" value="1"/>
</dbReference>